<dbReference type="EMBL" id="KQ971350">
    <property type="protein sequence ID" value="EFA06499.1"/>
    <property type="molecule type" value="Genomic_DNA"/>
</dbReference>
<reference evidence="1 2" key="1">
    <citation type="journal article" date="2008" name="Nature">
        <title>The genome of the model beetle and pest Tribolium castaneum.</title>
        <authorList>
            <consortium name="Tribolium Genome Sequencing Consortium"/>
            <person name="Richards S."/>
            <person name="Gibbs R.A."/>
            <person name="Weinstock G.M."/>
            <person name="Brown S.J."/>
            <person name="Denell R."/>
            <person name="Beeman R.W."/>
            <person name="Gibbs R."/>
            <person name="Beeman R.W."/>
            <person name="Brown S.J."/>
            <person name="Bucher G."/>
            <person name="Friedrich M."/>
            <person name="Grimmelikhuijzen C.J."/>
            <person name="Klingler M."/>
            <person name="Lorenzen M."/>
            <person name="Richards S."/>
            <person name="Roth S."/>
            <person name="Schroder R."/>
            <person name="Tautz D."/>
            <person name="Zdobnov E.M."/>
            <person name="Muzny D."/>
            <person name="Gibbs R.A."/>
            <person name="Weinstock G.M."/>
            <person name="Attaway T."/>
            <person name="Bell S."/>
            <person name="Buhay C.J."/>
            <person name="Chandrabose M.N."/>
            <person name="Chavez D."/>
            <person name="Clerk-Blankenburg K.P."/>
            <person name="Cree A."/>
            <person name="Dao M."/>
            <person name="Davis C."/>
            <person name="Chacko J."/>
            <person name="Dinh H."/>
            <person name="Dugan-Rocha S."/>
            <person name="Fowler G."/>
            <person name="Garner T.T."/>
            <person name="Garnes J."/>
            <person name="Gnirke A."/>
            <person name="Hawes A."/>
            <person name="Hernandez J."/>
            <person name="Hines S."/>
            <person name="Holder M."/>
            <person name="Hume J."/>
            <person name="Jhangiani S.N."/>
            <person name="Joshi V."/>
            <person name="Khan Z.M."/>
            <person name="Jackson L."/>
            <person name="Kovar C."/>
            <person name="Kowis A."/>
            <person name="Lee S."/>
            <person name="Lewis L.R."/>
            <person name="Margolis J."/>
            <person name="Morgan M."/>
            <person name="Nazareth L.V."/>
            <person name="Nguyen N."/>
            <person name="Okwuonu G."/>
            <person name="Parker D."/>
            <person name="Richards S."/>
            <person name="Ruiz S.J."/>
            <person name="Santibanez J."/>
            <person name="Savard J."/>
            <person name="Scherer S.E."/>
            <person name="Schneider B."/>
            <person name="Sodergren E."/>
            <person name="Tautz D."/>
            <person name="Vattahil S."/>
            <person name="Villasana D."/>
            <person name="White C.S."/>
            <person name="Wright R."/>
            <person name="Park Y."/>
            <person name="Beeman R.W."/>
            <person name="Lord J."/>
            <person name="Oppert B."/>
            <person name="Lorenzen M."/>
            <person name="Brown S."/>
            <person name="Wang L."/>
            <person name="Savard J."/>
            <person name="Tautz D."/>
            <person name="Richards S."/>
            <person name="Weinstock G."/>
            <person name="Gibbs R.A."/>
            <person name="Liu Y."/>
            <person name="Worley K."/>
            <person name="Weinstock G."/>
            <person name="Elsik C.G."/>
            <person name="Reese J.T."/>
            <person name="Elhaik E."/>
            <person name="Landan G."/>
            <person name="Graur D."/>
            <person name="Arensburger P."/>
            <person name="Atkinson P."/>
            <person name="Beeman R.W."/>
            <person name="Beidler J."/>
            <person name="Brown S.J."/>
            <person name="Demuth J.P."/>
            <person name="Drury D.W."/>
            <person name="Du Y.Z."/>
            <person name="Fujiwara H."/>
            <person name="Lorenzen M."/>
            <person name="Maselli V."/>
            <person name="Osanai M."/>
            <person name="Park Y."/>
            <person name="Robertson H.M."/>
            <person name="Tu Z."/>
            <person name="Wang J.J."/>
            <person name="Wang S."/>
            <person name="Richards S."/>
            <person name="Song H."/>
            <person name="Zhang L."/>
            <person name="Sodergren E."/>
            <person name="Werner D."/>
            <person name="Stanke M."/>
            <person name="Morgenstern B."/>
            <person name="Solovyev V."/>
            <person name="Kosarev P."/>
            <person name="Brown G."/>
            <person name="Chen H.C."/>
            <person name="Ermolaeva O."/>
            <person name="Hlavina W."/>
            <person name="Kapustin Y."/>
            <person name="Kiryutin B."/>
            <person name="Kitts P."/>
            <person name="Maglott D."/>
            <person name="Pruitt K."/>
            <person name="Sapojnikov V."/>
            <person name="Souvorov A."/>
            <person name="Mackey A.J."/>
            <person name="Waterhouse R.M."/>
            <person name="Wyder S."/>
            <person name="Zdobnov E.M."/>
            <person name="Zdobnov E.M."/>
            <person name="Wyder S."/>
            <person name="Kriventseva E.V."/>
            <person name="Kadowaki T."/>
            <person name="Bork P."/>
            <person name="Aranda M."/>
            <person name="Bao R."/>
            <person name="Beermann A."/>
            <person name="Berns N."/>
            <person name="Bolognesi R."/>
            <person name="Bonneton F."/>
            <person name="Bopp D."/>
            <person name="Brown S.J."/>
            <person name="Bucher G."/>
            <person name="Butts T."/>
            <person name="Chaumot A."/>
            <person name="Denell R.E."/>
            <person name="Ferrier D.E."/>
            <person name="Friedrich M."/>
            <person name="Gordon C.M."/>
            <person name="Jindra M."/>
            <person name="Klingler M."/>
            <person name="Lan Q."/>
            <person name="Lattorff H.M."/>
            <person name="Laudet V."/>
            <person name="von Levetsow C."/>
            <person name="Liu Z."/>
            <person name="Lutz R."/>
            <person name="Lynch J.A."/>
            <person name="da Fonseca R.N."/>
            <person name="Posnien N."/>
            <person name="Reuter R."/>
            <person name="Roth S."/>
            <person name="Savard J."/>
            <person name="Schinko J.B."/>
            <person name="Schmitt C."/>
            <person name="Schoppmeier M."/>
            <person name="Schroder R."/>
            <person name="Shippy T.D."/>
            <person name="Simonnet F."/>
            <person name="Marques-Souza H."/>
            <person name="Tautz D."/>
            <person name="Tomoyasu Y."/>
            <person name="Trauner J."/>
            <person name="Van der Zee M."/>
            <person name="Vervoort M."/>
            <person name="Wittkopp N."/>
            <person name="Wimmer E.A."/>
            <person name="Yang X."/>
            <person name="Jones A.K."/>
            <person name="Sattelle D.B."/>
            <person name="Ebert P.R."/>
            <person name="Nelson D."/>
            <person name="Scott J.G."/>
            <person name="Beeman R.W."/>
            <person name="Muthukrishnan S."/>
            <person name="Kramer K.J."/>
            <person name="Arakane Y."/>
            <person name="Beeman R.W."/>
            <person name="Zhu Q."/>
            <person name="Hogenkamp D."/>
            <person name="Dixit R."/>
            <person name="Oppert B."/>
            <person name="Jiang H."/>
            <person name="Zou Z."/>
            <person name="Marshall J."/>
            <person name="Elpidina E."/>
            <person name="Vinokurov K."/>
            <person name="Oppert C."/>
            <person name="Zou Z."/>
            <person name="Evans J."/>
            <person name="Lu Z."/>
            <person name="Zhao P."/>
            <person name="Sumathipala N."/>
            <person name="Altincicek B."/>
            <person name="Vilcinskas A."/>
            <person name="Williams M."/>
            <person name="Hultmark D."/>
            <person name="Hetru C."/>
            <person name="Jiang H."/>
            <person name="Grimmelikhuijzen C.J."/>
            <person name="Hauser F."/>
            <person name="Cazzamali G."/>
            <person name="Williamson M."/>
            <person name="Park Y."/>
            <person name="Li B."/>
            <person name="Tanaka Y."/>
            <person name="Predel R."/>
            <person name="Neupert S."/>
            <person name="Schachtner J."/>
            <person name="Verleyen P."/>
            <person name="Raible F."/>
            <person name="Bork P."/>
            <person name="Friedrich M."/>
            <person name="Walden K.K."/>
            <person name="Robertson H.M."/>
            <person name="Angeli S."/>
            <person name="Foret S."/>
            <person name="Bucher G."/>
            <person name="Schuetz S."/>
            <person name="Maleszka R."/>
            <person name="Wimmer E.A."/>
            <person name="Beeman R.W."/>
            <person name="Lorenzen M."/>
            <person name="Tomoyasu Y."/>
            <person name="Miller S.C."/>
            <person name="Grossmann D."/>
            <person name="Bucher G."/>
        </authorList>
    </citation>
    <scope>NUCLEOTIDE SEQUENCE [LARGE SCALE GENOMIC DNA]</scope>
    <source>
        <strain evidence="1 2">Georgia GA2</strain>
    </source>
</reference>
<dbReference type="AlphaFoldDB" id="D6WQK2"/>
<accession>D6WQK2</accession>
<gene>
    <name evidence="1" type="primary">GLEAN_09398</name>
    <name evidence="1" type="ORF">TcasGA2_TC009398</name>
</gene>
<keyword evidence="2" id="KW-1185">Reference proteome</keyword>
<evidence type="ECO:0000313" key="2">
    <source>
        <dbReference type="Proteomes" id="UP000007266"/>
    </source>
</evidence>
<name>D6WQK2_TRICA</name>
<dbReference type="InParanoid" id="D6WQK2"/>
<dbReference type="Proteomes" id="UP000007266">
    <property type="component" value="Linkage group 7"/>
</dbReference>
<evidence type="ECO:0000313" key="1">
    <source>
        <dbReference type="EMBL" id="EFA06499.1"/>
    </source>
</evidence>
<dbReference type="HOGENOM" id="CLU_611583_0_0_1"/>
<organism evidence="1 2">
    <name type="scientific">Tribolium castaneum</name>
    <name type="common">Red flour beetle</name>
    <dbReference type="NCBI Taxonomy" id="7070"/>
    <lineage>
        <taxon>Eukaryota</taxon>
        <taxon>Metazoa</taxon>
        <taxon>Ecdysozoa</taxon>
        <taxon>Arthropoda</taxon>
        <taxon>Hexapoda</taxon>
        <taxon>Insecta</taxon>
        <taxon>Pterygota</taxon>
        <taxon>Neoptera</taxon>
        <taxon>Endopterygota</taxon>
        <taxon>Coleoptera</taxon>
        <taxon>Polyphaga</taxon>
        <taxon>Cucujiformia</taxon>
        <taxon>Tenebrionidae</taxon>
        <taxon>Tenebrionidae incertae sedis</taxon>
        <taxon>Tribolium</taxon>
    </lineage>
</organism>
<evidence type="ECO:0008006" key="3">
    <source>
        <dbReference type="Google" id="ProtNLM"/>
    </source>
</evidence>
<dbReference type="eggNOG" id="ENOG502SBCQ">
    <property type="taxonomic scope" value="Eukaryota"/>
</dbReference>
<sequence length="448" mass="52635">MDLRFKAPFTAIVTGPSGCGKTHFITQFLNHLKSMCDTSFDRVIWYYDEWQPLYEKNDIVSNLRIEYRQGMPDMTEFDGLKPTLIILDDLMRETNGGVVDIFTKGSHHRNLSVFYITQNLFHQGKGQRDISLNANYIIYFKNPRDKAQVNFLARQIFPENTKFLQEAYKDATMKPHGYLLIDLKQDTSDDYRIRTNILPDESPTFAYIPKRPVFERMQSGTSNQPNIINDLDREMRRIIELKHIDDNEKWTLYNQVLQRYLKVINRFREPVTIPMIETGEKENVDVENNKLIAADHLNKNFLKSLPKTLQAKASVLVDYITSNGVAWNEVGNVIYDDGQCVILYSRGEYRLTFRRFTTYRALQEENILCKWCARLEEKVWYKHMHIYNVTLKCTRCETPILPRTHMGCPRRIHLGREKVPYNSLLRKIVFPESDDDQSEEESGVEDVE</sequence>
<protein>
    <recommendedName>
        <fullName evidence="3">AAA+ ATPase domain-containing protein</fullName>
    </recommendedName>
</protein>
<dbReference type="PhylomeDB" id="D6WQK2"/>
<dbReference type="SUPFAM" id="SSF52540">
    <property type="entry name" value="P-loop containing nucleoside triphosphate hydrolases"/>
    <property type="match status" value="1"/>
</dbReference>
<dbReference type="Gene3D" id="3.40.50.300">
    <property type="entry name" value="P-loop containing nucleotide triphosphate hydrolases"/>
    <property type="match status" value="1"/>
</dbReference>
<proteinExistence type="predicted"/>
<reference evidence="1 2" key="2">
    <citation type="journal article" date="2010" name="Nucleic Acids Res.">
        <title>BeetleBase in 2010: revisions to provide comprehensive genomic information for Tribolium castaneum.</title>
        <authorList>
            <person name="Kim H.S."/>
            <person name="Murphy T."/>
            <person name="Xia J."/>
            <person name="Caragea D."/>
            <person name="Park Y."/>
            <person name="Beeman R.W."/>
            <person name="Lorenzen M.D."/>
            <person name="Butcher S."/>
            <person name="Manak J.R."/>
            <person name="Brown S.J."/>
        </authorList>
    </citation>
    <scope>GENOME REANNOTATION</scope>
    <source>
        <strain evidence="1 2">Georgia GA2</strain>
    </source>
</reference>
<dbReference type="InterPro" id="IPR027417">
    <property type="entry name" value="P-loop_NTPase"/>
</dbReference>